<evidence type="ECO:0000256" key="3">
    <source>
        <dbReference type="ARBA" id="ARBA00022679"/>
    </source>
</evidence>
<dbReference type="InterPro" id="IPR007066">
    <property type="entry name" value="RNA_pol_Rpb1_3"/>
</dbReference>
<accession>A0A6N2KVR4</accession>
<dbReference type="InterPro" id="IPR006592">
    <property type="entry name" value="RNA_pol_N"/>
</dbReference>
<keyword evidence="4" id="KW-0548">Nucleotidyltransferase</keyword>
<dbReference type="PANTHER" id="PTHR19376:SF36">
    <property type="entry name" value="DNA-DIRECTED RNA POLYMERASE IV SUBUNIT 1"/>
    <property type="match status" value="1"/>
</dbReference>
<dbReference type="Gene3D" id="3.30.1490.180">
    <property type="entry name" value="RNA polymerase ii"/>
    <property type="match status" value="1"/>
</dbReference>
<protein>
    <recommendedName>
        <fullName evidence="1">DNA-directed RNA polymerase</fullName>
        <ecNumber evidence="1">2.7.7.6</ecNumber>
    </recommendedName>
</protein>
<evidence type="ECO:0000256" key="8">
    <source>
        <dbReference type="ARBA" id="ARBA00048552"/>
    </source>
</evidence>
<dbReference type="GO" id="GO:0046872">
    <property type="term" value="F:metal ion binding"/>
    <property type="evidence" value="ECO:0007669"/>
    <property type="project" value="UniProtKB-KW"/>
</dbReference>
<comment type="catalytic activity">
    <reaction evidence="8">
        <text>RNA(n) + a ribonucleoside 5'-triphosphate = RNA(n+1) + diphosphate</text>
        <dbReference type="Rhea" id="RHEA:21248"/>
        <dbReference type="Rhea" id="RHEA-COMP:14527"/>
        <dbReference type="Rhea" id="RHEA-COMP:17342"/>
        <dbReference type="ChEBI" id="CHEBI:33019"/>
        <dbReference type="ChEBI" id="CHEBI:61557"/>
        <dbReference type="ChEBI" id="CHEBI:140395"/>
        <dbReference type="EC" id="2.7.7.6"/>
    </reaction>
</comment>
<reference evidence="10" key="1">
    <citation type="submission" date="2019-03" db="EMBL/GenBank/DDBJ databases">
        <authorList>
            <person name="Mank J."/>
            <person name="Almeida P."/>
        </authorList>
    </citation>
    <scope>NUCLEOTIDE SEQUENCE</scope>
    <source>
        <strain evidence="10">78183</strain>
    </source>
</reference>
<evidence type="ECO:0000256" key="7">
    <source>
        <dbReference type="ARBA" id="ARBA00023163"/>
    </source>
</evidence>
<dbReference type="Pfam" id="PF11523">
    <property type="entry name" value="DUF3223"/>
    <property type="match status" value="1"/>
</dbReference>
<dbReference type="Gene3D" id="1.10.274.100">
    <property type="entry name" value="RNA polymerase Rpb1, domain 3"/>
    <property type="match status" value="1"/>
</dbReference>
<proteinExistence type="predicted"/>
<dbReference type="GO" id="GO:0006351">
    <property type="term" value="P:DNA-templated transcription"/>
    <property type="evidence" value="ECO:0007669"/>
    <property type="project" value="InterPro"/>
</dbReference>
<keyword evidence="7" id="KW-0804">Transcription</keyword>
<feature type="domain" description="RNA polymerase N-terminal" evidence="9">
    <location>
        <begin position="221"/>
        <end position="509"/>
    </location>
</feature>
<keyword evidence="6" id="KW-0862">Zinc</keyword>
<keyword evidence="2" id="KW-0240">DNA-directed RNA polymerase</keyword>
<evidence type="ECO:0000256" key="2">
    <source>
        <dbReference type="ARBA" id="ARBA00022478"/>
    </source>
</evidence>
<sequence length="1614" mass="182248">MEIDFSEKQQVPSALITGIAFGVSTKAETEKLSVLSIDAVSEVTDPKLGLPNPSSQCSTCGSGDIKSCEGIVDVYLNSADRLASVLPEIILNKICPGCKSIRLAKATELIAKENPQRKGCKYCAGNSLGWYPPMKFKVSKEIFRKTAIIAEIRETLSKTPQKRFKKILAADYWDIFPKDDQEEEEETIAKPNRRVLSHSQVRHLLKDVDPNFIKQFILRTDTIFLNCFPVTPNCHRVTEVTHAFSNGQRLIFDERTRAYKKMVDFRGVANKLSFHVVDCLKTSKLNPDKSGNIDPFTAQPKKSNDYVNNASGLRWIKDVILGKRNNHSFRMVIVGDPNLQLHEIGIPCHVAERLQVSESLTSWNWEKLNACFEKSRFEKGDMHVRREGNLVRVCHMKELRLGDIIYRPLNDGDTVLINRPPSIHQHSLIALSVKVLPVPSVLAINPLCCPPFRADFDGDCLHGYVPQSVDTRVELTELVSLDKQLTNWQSGRNLLSLSQDSLTAAHLVLEDDVFISSFELQQLQMFRPERFLLPAVKVPSANAHVWTGKQLISMLLPIGFDHDFPSCDVCIRDGNLVSSKGSFWLWDTDGNLFQSLVKHCHGQVLDFLYAAQRVLCEWLSMRGLSVSLSDLYLCPDSNSRKNMMDEIRYGLQDADYACNLKHLMVDSCRDFLTGNIEENQCNVERLRFLAGCSEDDYCVMAFDGERLCYEKQRSAALSQSSVDAFKLVFRDIQSLVYKYASRDNSLLAMFKAGSKGNLLKLVQHSMCLGLQHALASLSFRMPHQLSCAGWNKQKADDATESAKRYIPHAVVEGSFLSGLNPIECFVHSVTSRDSSFSDNADLPGTLFRRIMFFMRDLHGAYDGTVRNAYGNQLVQFSYNIDDMDPSSRVDEINNGDGIAGRPVGPLAACAISEAAYSALDQPISLLEKSPLLNLKNVLECGLKRNSAHQTMSLFLSEKLGRQRHGFEYAALEVQNHLERLLFSDIVSFVRIIFSPQSDSRMRFSPWVCHFHVYKEIVKKRSLKLHCIIDALEKQCKSKTRFPELQITSRYACIPFGYNDSYHYHLCPFLVLDFPYKTSQNLLEDLLFFLTWRLNARYCVAGTWKEKKETFCITVTIVETSKKEFIELETIQDLMIPFLLETVLKGFMEIQKVDILWNDKSKIPKSHNHLRGELFLRVHMSRGSDKTRLWNQLMNDCLSIIDIIDWARSHPDNIHECCLAYGIDAGWKFFLNNLKSAMSDVGKTVLPEHLLLVANCLSVTGEFVGLNAKGLKRQREHASVSTPFVQACFSNPGDCFIRAAKAGVVDDLQGSIDALAWGKIPAMGTGQFDIVYSGKAGANKRLDVKYLFPVPGKLKFKKLHSEHKGFAERILSGLELSKPVDVYNLLGSQMISSEQNTEFGVLDAQIYKSDKCGAQFLHKLGGCGPKGFKVKEGIPRSFLRRILTYDDIQRMSYTFKSDACPVAYLAKILGLVSAASSRLRMKGILVVHHFREIGEVEGTNESLNGCGCRYSVDQQLNESDKSVLMMTLYFHPRRDEKIGIGAKDIKVINHPEYRDTRCFSLVRTDGTIEDFSYRKCLHNALEIIAPQRAKRYREKYLTSKVSATDSGCTDLPLDN</sequence>
<evidence type="ECO:0000256" key="4">
    <source>
        <dbReference type="ARBA" id="ARBA00022695"/>
    </source>
</evidence>
<organism evidence="10">
    <name type="scientific">Salix viminalis</name>
    <name type="common">Common osier</name>
    <name type="synonym">Basket willow</name>
    <dbReference type="NCBI Taxonomy" id="40686"/>
    <lineage>
        <taxon>Eukaryota</taxon>
        <taxon>Viridiplantae</taxon>
        <taxon>Streptophyta</taxon>
        <taxon>Embryophyta</taxon>
        <taxon>Tracheophyta</taxon>
        <taxon>Spermatophyta</taxon>
        <taxon>Magnoliopsida</taxon>
        <taxon>eudicotyledons</taxon>
        <taxon>Gunneridae</taxon>
        <taxon>Pentapetalae</taxon>
        <taxon>rosids</taxon>
        <taxon>fabids</taxon>
        <taxon>Malpighiales</taxon>
        <taxon>Salicaceae</taxon>
        <taxon>Saliceae</taxon>
        <taxon>Salix</taxon>
    </lineage>
</organism>
<dbReference type="Gene3D" id="2.40.40.20">
    <property type="match status" value="1"/>
</dbReference>
<dbReference type="InterPro" id="IPR000722">
    <property type="entry name" value="RNA_pol_asu"/>
</dbReference>
<evidence type="ECO:0000256" key="6">
    <source>
        <dbReference type="ARBA" id="ARBA00022833"/>
    </source>
</evidence>
<gene>
    <name evidence="10" type="ORF">SVIM_LOCUS124038</name>
</gene>
<keyword evidence="5" id="KW-0479">Metal-binding</keyword>
<dbReference type="CDD" id="cd10506">
    <property type="entry name" value="RNAP_IV_RPD1_N"/>
    <property type="match status" value="1"/>
</dbReference>
<dbReference type="Pfam" id="PF05000">
    <property type="entry name" value="RNA_pol_Rpb1_4"/>
    <property type="match status" value="1"/>
</dbReference>
<dbReference type="InterPro" id="IPR040403">
    <property type="entry name" value="NRPD1_N"/>
</dbReference>
<dbReference type="GO" id="GO:0003677">
    <property type="term" value="F:DNA binding"/>
    <property type="evidence" value="ECO:0007669"/>
    <property type="project" value="InterPro"/>
</dbReference>
<evidence type="ECO:0000259" key="9">
    <source>
        <dbReference type="SMART" id="SM00663"/>
    </source>
</evidence>
<dbReference type="Gene3D" id="6.20.50.80">
    <property type="match status" value="1"/>
</dbReference>
<dbReference type="PANTHER" id="PTHR19376">
    <property type="entry name" value="DNA-DIRECTED RNA POLYMERASE"/>
    <property type="match status" value="1"/>
</dbReference>
<dbReference type="GO" id="GO:0003899">
    <property type="term" value="F:DNA-directed RNA polymerase activity"/>
    <property type="evidence" value="ECO:0007669"/>
    <property type="project" value="UniProtKB-EC"/>
</dbReference>
<dbReference type="InterPro" id="IPR042102">
    <property type="entry name" value="RNA_pol_Rpb1_3_sf"/>
</dbReference>
<dbReference type="Pfam" id="PF00623">
    <property type="entry name" value="RNA_pol_Rpb1_2"/>
    <property type="match status" value="1"/>
</dbReference>
<evidence type="ECO:0000313" key="10">
    <source>
        <dbReference type="EMBL" id="VFU30832.1"/>
    </source>
</evidence>
<dbReference type="InterPro" id="IPR045867">
    <property type="entry name" value="DNA-dir_RpoC_beta_prime"/>
</dbReference>
<dbReference type="EC" id="2.7.7.6" evidence="1"/>
<dbReference type="SMART" id="SM00663">
    <property type="entry name" value="RPOLA_N"/>
    <property type="match status" value="1"/>
</dbReference>
<keyword evidence="3" id="KW-0808">Transferase</keyword>
<dbReference type="InterPro" id="IPR038120">
    <property type="entry name" value="Rpb1_funnel_sf"/>
</dbReference>
<dbReference type="SUPFAM" id="SSF64484">
    <property type="entry name" value="beta and beta-prime subunits of DNA dependent RNA-polymerase"/>
    <property type="match status" value="1"/>
</dbReference>
<evidence type="ECO:0000256" key="1">
    <source>
        <dbReference type="ARBA" id="ARBA00012418"/>
    </source>
</evidence>
<dbReference type="InterPro" id="IPR007083">
    <property type="entry name" value="RNA_pol_Rpb1_4"/>
</dbReference>
<dbReference type="EMBL" id="CAADRP010000668">
    <property type="protein sequence ID" value="VFU30832.1"/>
    <property type="molecule type" value="Genomic_DNA"/>
</dbReference>
<dbReference type="Pfam" id="PF04983">
    <property type="entry name" value="RNA_pol_Rpb1_3"/>
    <property type="match status" value="1"/>
</dbReference>
<evidence type="ECO:0000256" key="5">
    <source>
        <dbReference type="ARBA" id="ARBA00022723"/>
    </source>
</evidence>
<dbReference type="GO" id="GO:0000428">
    <property type="term" value="C:DNA-directed RNA polymerase complex"/>
    <property type="evidence" value="ECO:0007669"/>
    <property type="project" value="UniProtKB-KW"/>
</dbReference>
<dbReference type="Gene3D" id="1.10.132.30">
    <property type="match status" value="1"/>
</dbReference>
<name>A0A6N2KVR4_SALVM</name>
<dbReference type="Gene3D" id="3.10.450.40">
    <property type="match status" value="1"/>
</dbReference>